<dbReference type="Gene3D" id="3.40.30.10">
    <property type="entry name" value="Glutaredoxin"/>
    <property type="match status" value="1"/>
</dbReference>
<dbReference type="InterPro" id="IPR036249">
    <property type="entry name" value="Thioredoxin-like_sf"/>
</dbReference>
<dbReference type="InterPro" id="IPR004045">
    <property type="entry name" value="Glutathione_S-Trfase_N"/>
</dbReference>
<dbReference type="PANTHER" id="PTHR43969:SF9">
    <property type="entry name" value="GLUTATHIONE S TRANSFERASE D10, ISOFORM A-RELATED"/>
    <property type="match status" value="1"/>
</dbReference>
<dbReference type="SFLD" id="SFLDG00358">
    <property type="entry name" value="Main_(cytGST)"/>
    <property type="match status" value="1"/>
</dbReference>
<protein>
    <submittedName>
        <fullName evidence="5">Glutathione S-transferase</fullName>
    </submittedName>
</protein>
<comment type="subunit">
    <text evidence="1">Homodimer.</text>
</comment>
<dbReference type="STRING" id="1656094.BFC18_16195"/>
<keyword evidence="5" id="KW-0808">Transferase</keyword>
<comment type="caution">
    <text evidence="5">The sequence shown here is derived from an EMBL/GenBank/DDBJ whole genome shotgun (WGS) entry which is preliminary data.</text>
</comment>
<evidence type="ECO:0000256" key="2">
    <source>
        <dbReference type="RuleBase" id="RU003494"/>
    </source>
</evidence>
<dbReference type="Proteomes" id="UP000175691">
    <property type="component" value="Unassembled WGS sequence"/>
</dbReference>
<comment type="similarity">
    <text evidence="2">Belongs to the GST superfamily.</text>
</comment>
<dbReference type="Gene3D" id="1.20.1050.10">
    <property type="match status" value="1"/>
</dbReference>
<evidence type="ECO:0000259" key="4">
    <source>
        <dbReference type="PROSITE" id="PS50405"/>
    </source>
</evidence>
<dbReference type="OrthoDB" id="9797500at2"/>
<dbReference type="PROSITE" id="PS50405">
    <property type="entry name" value="GST_CTER"/>
    <property type="match status" value="1"/>
</dbReference>
<gene>
    <name evidence="5" type="ORF">BFC18_16195</name>
</gene>
<dbReference type="SUPFAM" id="SSF47616">
    <property type="entry name" value="GST C-terminal domain-like"/>
    <property type="match status" value="1"/>
</dbReference>
<sequence>MKLYDLELSGNCFKVRLFAALANIDLDIIPVDFLGGEHKSEKMLALNPFGELPVFEHNDVVLRDAQAILVYLARFHELESWLPSNAAEMADVQQWLSTASNEVQHGPNASRLVDKFGYELHKPTTIANSERILALLEDHLQHNDWLALARPTIADCAVMPYVALAPEGGVSLADYPAINKWIARIKALPGFNGMPGIAK</sequence>
<dbReference type="InterPro" id="IPR004046">
    <property type="entry name" value="GST_C"/>
</dbReference>
<organism evidence="5 6">
    <name type="scientific">Alteromonas confluentis</name>
    <dbReference type="NCBI Taxonomy" id="1656094"/>
    <lineage>
        <taxon>Bacteria</taxon>
        <taxon>Pseudomonadati</taxon>
        <taxon>Pseudomonadota</taxon>
        <taxon>Gammaproteobacteria</taxon>
        <taxon>Alteromonadales</taxon>
        <taxon>Alteromonadaceae</taxon>
        <taxon>Alteromonas/Salinimonas group</taxon>
        <taxon>Alteromonas</taxon>
    </lineage>
</organism>
<reference evidence="5 6" key="1">
    <citation type="submission" date="2016-08" db="EMBL/GenBank/DDBJ databases">
        <authorList>
            <person name="Seilhamer J.J."/>
        </authorList>
    </citation>
    <scope>NUCLEOTIDE SEQUENCE [LARGE SCALE GENOMIC DNA]</scope>
    <source>
        <strain evidence="5 6">KCTC 42603</strain>
    </source>
</reference>
<dbReference type="PANTHER" id="PTHR43969">
    <property type="entry name" value="GLUTATHIONE S TRANSFERASE D10, ISOFORM A-RELATED"/>
    <property type="match status" value="1"/>
</dbReference>
<keyword evidence="6" id="KW-1185">Reference proteome</keyword>
<name>A0A1E7Z8E2_9ALTE</name>
<dbReference type="AlphaFoldDB" id="A0A1E7Z8E2"/>
<dbReference type="InterPro" id="IPR010987">
    <property type="entry name" value="Glutathione-S-Trfase_C-like"/>
</dbReference>
<feature type="domain" description="GST C-terminal" evidence="4">
    <location>
        <begin position="85"/>
        <end position="199"/>
    </location>
</feature>
<proteinExistence type="inferred from homology"/>
<accession>A0A1E7Z8E2</accession>
<dbReference type="GO" id="GO:0006749">
    <property type="term" value="P:glutathione metabolic process"/>
    <property type="evidence" value="ECO:0007669"/>
    <property type="project" value="TreeGrafter"/>
</dbReference>
<dbReference type="GO" id="GO:0004364">
    <property type="term" value="F:glutathione transferase activity"/>
    <property type="evidence" value="ECO:0007669"/>
    <property type="project" value="TreeGrafter"/>
</dbReference>
<evidence type="ECO:0000313" key="5">
    <source>
        <dbReference type="EMBL" id="OFC69796.1"/>
    </source>
</evidence>
<feature type="domain" description="GST N-terminal" evidence="3">
    <location>
        <begin position="1"/>
        <end position="80"/>
    </location>
</feature>
<evidence type="ECO:0000313" key="6">
    <source>
        <dbReference type="Proteomes" id="UP000175691"/>
    </source>
</evidence>
<dbReference type="EMBL" id="MDHN01000037">
    <property type="protein sequence ID" value="OFC69796.1"/>
    <property type="molecule type" value="Genomic_DNA"/>
</dbReference>
<dbReference type="SFLD" id="SFLDS00019">
    <property type="entry name" value="Glutathione_Transferase_(cytos"/>
    <property type="match status" value="1"/>
</dbReference>
<evidence type="ECO:0000259" key="3">
    <source>
        <dbReference type="PROSITE" id="PS50404"/>
    </source>
</evidence>
<dbReference type="InterPro" id="IPR036282">
    <property type="entry name" value="Glutathione-S-Trfase_C_sf"/>
</dbReference>
<dbReference type="CDD" id="cd03206">
    <property type="entry name" value="GST_C_7"/>
    <property type="match status" value="1"/>
</dbReference>
<dbReference type="SUPFAM" id="SSF52833">
    <property type="entry name" value="Thioredoxin-like"/>
    <property type="match status" value="1"/>
</dbReference>
<evidence type="ECO:0000256" key="1">
    <source>
        <dbReference type="ARBA" id="ARBA00011738"/>
    </source>
</evidence>
<dbReference type="InterPro" id="IPR040079">
    <property type="entry name" value="Glutathione_S-Trfase"/>
</dbReference>
<dbReference type="Pfam" id="PF00043">
    <property type="entry name" value="GST_C"/>
    <property type="match status" value="1"/>
</dbReference>
<dbReference type="Pfam" id="PF02798">
    <property type="entry name" value="GST_N"/>
    <property type="match status" value="1"/>
</dbReference>
<dbReference type="CDD" id="cd03056">
    <property type="entry name" value="GST_N_4"/>
    <property type="match status" value="1"/>
</dbReference>
<dbReference type="PROSITE" id="PS50404">
    <property type="entry name" value="GST_NTER"/>
    <property type="match status" value="1"/>
</dbReference>